<dbReference type="SMART" id="SM00448">
    <property type="entry name" value="REC"/>
    <property type="match status" value="1"/>
</dbReference>
<gene>
    <name evidence="1" type="ORF">CWC22_007000</name>
</gene>
<accession>A0A5S3UT22</accession>
<dbReference type="EMBL" id="CP045429">
    <property type="protein sequence ID" value="QPB82755.1"/>
    <property type="molecule type" value="Genomic_DNA"/>
</dbReference>
<dbReference type="InterPro" id="IPR011006">
    <property type="entry name" value="CheY-like_superfamily"/>
</dbReference>
<dbReference type="PROSITE" id="PS50110">
    <property type="entry name" value="RESPONSE_REGULATORY"/>
    <property type="match status" value="1"/>
</dbReference>
<sequence>MTIDANQVTLFVVEDDDIDYMTIKRSFKKMKIVNPLVRAKDGQEALEQLEANMIRLPFIMLLDLQMPRLSGLELLGKLRDSAQLKDTVVFVLTTSADERDIFDSYQHNVAGYFVKDEVGREFLEVLSLLDGYWRIVHMPGEKQ</sequence>
<evidence type="ECO:0000313" key="2">
    <source>
        <dbReference type="Proteomes" id="UP000305729"/>
    </source>
</evidence>
<protein>
    <submittedName>
        <fullName evidence="1">Response regulator</fullName>
    </submittedName>
</protein>
<organism evidence="1 2">
    <name type="scientific">Pseudoalteromonas rubra</name>
    <dbReference type="NCBI Taxonomy" id="43658"/>
    <lineage>
        <taxon>Bacteria</taxon>
        <taxon>Pseudomonadati</taxon>
        <taxon>Pseudomonadota</taxon>
        <taxon>Gammaproteobacteria</taxon>
        <taxon>Alteromonadales</taxon>
        <taxon>Pseudoalteromonadaceae</taxon>
        <taxon>Pseudoalteromonas</taxon>
    </lineage>
</organism>
<reference evidence="1 2" key="1">
    <citation type="submission" date="2019-10" db="EMBL/GenBank/DDBJ databases">
        <title>Pseudoalteromonas rubra S4059.</title>
        <authorList>
            <person name="Paulsen S."/>
            <person name="Wang X."/>
        </authorList>
    </citation>
    <scope>NUCLEOTIDE SEQUENCE [LARGE SCALE GENOMIC DNA]</scope>
    <source>
        <strain evidence="1 2">S4059</strain>
    </source>
</reference>
<proteinExistence type="predicted"/>
<dbReference type="RefSeq" id="WP_138538995.1">
    <property type="nucleotide sequence ID" value="NZ_CP045429.1"/>
</dbReference>
<evidence type="ECO:0000313" key="1">
    <source>
        <dbReference type="EMBL" id="QPB82755.1"/>
    </source>
</evidence>
<dbReference type="InterPro" id="IPR052893">
    <property type="entry name" value="TCS_response_regulator"/>
</dbReference>
<dbReference type="AlphaFoldDB" id="A0A5S3UT22"/>
<dbReference type="SUPFAM" id="SSF52172">
    <property type="entry name" value="CheY-like"/>
    <property type="match status" value="1"/>
</dbReference>
<dbReference type="GO" id="GO:0000160">
    <property type="term" value="P:phosphorelay signal transduction system"/>
    <property type="evidence" value="ECO:0007669"/>
    <property type="project" value="InterPro"/>
</dbReference>
<dbReference type="PANTHER" id="PTHR44520:SF2">
    <property type="entry name" value="RESPONSE REGULATOR RCP1"/>
    <property type="match status" value="1"/>
</dbReference>
<dbReference type="CDD" id="cd17557">
    <property type="entry name" value="REC_Rcp-like"/>
    <property type="match status" value="1"/>
</dbReference>
<dbReference type="Proteomes" id="UP000305729">
    <property type="component" value="Chromosome 1"/>
</dbReference>
<dbReference type="InterPro" id="IPR001789">
    <property type="entry name" value="Sig_transdc_resp-reg_receiver"/>
</dbReference>
<dbReference type="Pfam" id="PF00072">
    <property type="entry name" value="Response_reg"/>
    <property type="match status" value="1"/>
</dbReference>
<name>A0A5S3UT22_9GAMM</name>
<dbReference type="PANTHER" id="PTHR44520">
    <property type="entry name" value="RESPONSE REGULATOR RCP1-RELATED"/>
    <property type="match status" value="1"/>
</dbReference>
<dbReference type="Gene3D" id="3.40.50.2300">
    <property type="match status" value="1"/>
</dbReference>